<proteinExistence type="predicted"/>
<dbReference type="Gene3D" id="3.20.20.100">
    <property type="entry name" value="NADP-dependent oxidoreductase domain"/>
    <property type="match status" value="1"/>
</dbReference>
<dbReference type="Proteomes" id="UP000799750">
    <property type="component" value="Unassembled WGS sequence"/>
</dbReference>
<feature type="domain" description="NADP-dependent oxidoreductase" evidence="2">
    <location>
        <begin position="26"/>
        <end position="213"/>
    </location>
</feature>
<name>A0A6A6QQE5_9PEZI</name>
<evidence type="ECO:0000259" key="2">
    <source>
        <dbReference type="Pfam" id="PF00248"/>
    </source>
</evidence>
<reference evidence="3" key="1">
    <citation type="journal article" date="2020" name="Stud. Mycol.">
        <title>101 Dothideomycetes genomes: a test case for predicting lifestyles and emergence of pathogens.</title>
        <authorList>
            <person name="Haridas S."/>
            <person name="Albert R."/>
            <person name="Binder M."/>
            <person name="Bloem J."/>
            <person name="Labutti K."/>
            <person name="Salamov A."/>
            <person name="Andreopoulos B."/>
            <person name="Baker S."/>
            <person name="Barry K."/>
            <person name="Bills G."/>
            <person name="Bluhm B."/>
            <person name="Cannon C."/>
            <person name="Castanera R."/>
            <person name="Culley D."/>
            <person name="Daum C."/>
            <person name="Ezra D."/>
            <person name="Gonzalez J."/>
            <person name="Henrissat B."/>
            <person name="Kuo A."/>
            <person name="Liang C."/>
            <person name="Lipzen A."/>
            <person name="Lutzoni F."/>
            <person name="Magnuson J."/>
            <person name="Mondo S."/>
            <person name="Nolan M."/>
            <person name="Ohm R."/>
            <person name="Pangilinan J."/>
            <person name="Park H.-J."/>
            <person name="Ramirez L."/>
            <person name="Alfaro M."/>
            <person name="Sun H."/>
            <person name="Tritt A."/>
            <person name="Yoshinaga Y."/>
            <person name="Zwiers L.-H."/>
            <person name="Turgeon B."/>
            <person name="Goodwin S."/>
            <person name="Spatafora J."/>
            <person name="Crous P."/>
            <person name="Grigoriev I."/>
        </authorList>
    </citation>
    <scope>NUCLEOTIDE SEQUENCE</scope>
    <source>
        <strain evidence="3">CBS 269.34</strain>
    </source>
</reference>
<dbReference type="Pfam" id="PF00248">
    <property type="entry name" value="Aldo_ket_red"/>
    <property type="match status" value="1"/>
</dbReference>
<keyword evidence="4" id="KW-1185">Reference proteome</keyword>
<accession>A0A6A6QQE5</accession>
<dbReference type="OrthoDB" id="5357513at2759"/>
<dbReference type="GO" id="GO:0016491">
    <property type="term" value="F:oxidoreductase activity"/>
    <property type="evidence" value="ECO:0007669"/>
    <property type="project" value="UniProtKB-KW"/>
</dbReference>
<protein>
    <submittedName>
        <fullName evidence="3">Aldo-keto reductase-like protein</fullName>
    </submittedName>
</protein>
<sequence>MASTGGRAAISSLASRSPAFIYGTAWKKDNTTKLVKEALAAGFRAVDTAAQPRHYREELVGNALRDVYKDGVIRREDIFLQTKYTTPAGQDRTNMPYNAADSLQKQIETSVASSLRNLRPSDDSEAGSYIDCLLMHSPLPTLTQTLDAWYVLEAFVPEKIQSLGISNVDLETLEHIHENSRVKLSVVQNRFYPATGHDVELRAFCKENDIIYESFWTLTGNPKLLGCNEVATIAKSAGVTTPIALYSLVMDLDIVVLNGTSSLQHMREDLEGVEAVKAWARSNQSEWEAVFKKFKSRIES</sequence>
<gene>
    <name evidence="3" type="ORF">BU16DRAFT_46008</name>
</gene>
<dbReference type="SUPFAM" id="SSF51430">
    <property type="entry name" value="NAD(P)-linked oxidoreductase"/>
    <property type="match status" value="1"/>
</dbReference>
<dbReference type="InterPro" id="IPR023210">
    <property type="entry name" value="NADP_OxRdtase_dom"/>
</dbReference>
<evidence type="ECO:0000256" key="1">
    <source>
        <dbReference type="ARBA" id="ARBA00023002"/>
    </source>
</evidence>
<organism evidence="3 4">
    <name type="scientific">Lophium mytilinum</name>
    <dbReference type="NCBI Taxonomy" id="390894"/>
    <lineage>
        <taxon>Eukaryota</taxon>
        <taxon>Fungi</taxon>
        <taxon>Dikarya</taxon>
        <taxon>Ascomycota</taxon>
        <taxon>Pezizomycotina</taxon>
        <taxon>Dothideomycetes</taxon>
        <taxon>Pleosporomycetidae</taxon>
        <taxon>Mytilinidiales</taxon>
        <taxon>Mytilinidiaceae</taxon>
        <taxon>Lophium</taxon>
    </lineage>
</organism>
<dbReference type="PANTHER" id="PTHR43827">
    <property type="entry name" value="2,5-DIKETO-D-GLUCONIC ACID REDUCTASE"/>
    <property type="match status" value="1"/>
</dbReference>
<evidence type="ECO:0000313" key="3">
    <source>
        <dbReference type="EMBL" id="KAF2494708.1"/>
    </source>
</evidence>
<evidence type="ECO:0000313" key="4">
    <source>
        <dbReference type="Proteomes" id="UP000799750"/>
    </source>
</evidence>
<keyword evidence="1" id="KW-0560">Oxidoreductase</keyword>
<dbReference type="PANTHER" id="PTHR43827:SF8">
    <property type="entry name" value="ALDO_KETO REDUCTASE FAMILY PROTEIN"/>
    <property type="match status" value="1"/>
</dbReference>
<dbReference type="EMBL" id="MU004190">
    <property type="protein sequence ID" value="KAF2494708.1"/>
    <property type="molecule type" value="Genomic_DNA"/>
</dbReference>
<dbReference type="CDD" id="cd19071">
    <property type="entry name" value="AKR_AKR1-5-like"/>
    <property type="match status" value="1"/>
</dbReference>
<dbReference type="AlphaFoldDB" id="A0A6A6QQE5"/>
<dbReference type="InterPro" id="IPR020471">
    <property type="entry name" value="AKR"/>
</dbReference>
<dbReference type="InterPro" id="IPR036812">
    <property type="entry name" value="NAD(P)_OxRdtase_dom_sf"/>
</dbReference>